<name>A0A6B0SCF8_9CETA</name>
<reference evidence="2" key="1">
    <citation type="submission" date="2019-10" db="EMBL/GenBank/DDBJ databases">
        <title>The sequence and de novo assembly of the wild yak genome.</title>
        <authorList>
            <person name="Liu Y."/>
        </authorList>
    </citation>
    <scope>NUCLEOTIDE SEQUENCE [LARGE SCALE GENOMIC DNA]</scope>
    <source>
        <strain evidence="2">WY2019</strain>
    </source>
</reference>
<dbReference type="AlphaFoldDB" id="A0A6B0SCF8"/>
<dbReference type="Proteomes" id="UP000322234">
    <property type="component" value="Unassembled WGS sequence"/>
</dbReference>
<accession>A0A6B0SCF8</accession>
<evidence type="ECO:0000313" key="2">
    <source>
        <dbReference type="EMBL" id="MXQ96663.1"/>
    </source>
</evidence>
<keyword evidence="3" id="KW-1185">Reference proteome</keyword>
<gene>
    <name evidence="2" type="ORF">E5288_WYG020497</name>
</gene>
<feature type="region of interest" description="Disordered" evidence="1">
    <location>
        <begin position="315"/>
        <end position="338"/>
    </location>
</feature>
<dbReference type="EMBL" id="VBQZ03000169">
    <property type="protein sequence ID" value="MXQ96663.1"/>
    <property type="molecule type" value="Genomic_DNA"/>
</dbReference>
<organism evidence="2 3">
    <name type="scientific">Bos mutus</name>
    <name type="common">wild yak</name>
    <dbReference type="NCBI Taxonomy" id="72004"/>
    <lineage>
        <taxon>Eukaryota</taxon>
        <taxon>Metazoa</taxon>
        <taxon>Chordata</taxon>
        <taxon>Craniata</taxon>
        <taxon>Vertebrata</taxon>
        <taxon>Euteleostomi</taxon>
        <taxon>Mammalia</taxon>
        <taxon>Eutheria</taxon>
        <taxon>Laurasiatheria</taxon>
        <taxon>Artiodactyla</taxon>
        <taxon>Ruminantia</taxon>
        <taxon>Pecora</taxon>
        <taxon>Bovidae</taxon>
        <taxon>Bovinae</taxon>
        <taxon>Bos</taxon>
    </lineage>
</organism>
<protein>
    <submittedName>
        <fullName evidence="2">Uncharacterized protein</fullName>
    </submittedName>
</protein>
<proteinExistence type="predicted"/>
<evidence type="ECO:0000256" key="1">
    <source>
        <dbReference type="SAM" id="MobiDB-lite"/>
    </source>
</evidence>
<evidence type="ECO:0000313" key="3">
    <source>
        <dbReference type="Proteomes" id="UP000322234"/>
    </source>
</evidence>
<comment type="caution">
    <text evidence="2">The sequence shown here is derived from an EMBL/GenBank/DDBJ whole genome shotgun (WGS) entry which is preliminary data.</text>
</comment>
<feature type="compositionally biased region" description="Low complexity" evidence="1">
    <location>
        <begin position="329"/>
        <end position="338"/>
    </location>
</feature>
<sequence>MAKLVLSTNSLFCLPHTVLQTKEHRVLSLVTSQSNPHFNVDVLVDHSLVTSQSNPHFNVDVLVDHSLVTSKSNPHFNVDVLSYFRSSLNYLPCPGKYSLLRGVHVYCLRRVTDPLGYLDFFGGSSVLQTEQKQMLLSQMPKPDISYNGKYKKSHFVEQKGLISLGTYRWTSNGSPRHRTTEKLNFIINFCAGPSDHRVLADNQIPVCISENIEMGIILLSVTCHLGSVTCYFGCITHHLGSVTCHLDCVTCHLGSVTCYLGCITRHLGSVTCYLGCITRHLGSVTCDLGCGSSTWSSGQQSQSHQFGPHRIARKMSSKGNFSSPKPLKDLPLTPKGFP</sequence>